<proteinExistence type="inferred from homology"/>
<evidence type="ECO:0000256" key="2">
    <source>
        <dbReference type="ARBA" id="ARBA00023002"/>
    </source>
</evidence>
<evidence type="ECO:0000313" key="5">
    <source>
        <dbReference type="Proteomes" id="UP000308705"/>
    </source>
</evidence>
<feature type="domain" description="Ketoreductase" evidence="3">
    <location>
        <begin position="7"/>
        <end position="221"/>
    </location>
</feature>
<dbReference type="InterPro" id="IPR002347">
    <property type="entry name" value="SDR_fam"/>
</dbReference>
<gene>
    <name evidence="4" type="ORF">FDA94_31285</name>
</gene>
<dbReference type="PRINTS" id="PR00080">
    <property type="entry name" value="SDRFAMILY"/>
</dbReference>
<name>A0A4U3M8U1_9ACTN</name>
<dbReference type="InterPro" id="IPR050259">
    <property type="entry name" value="SDR"/>
</dbReference>
<dbReference type="RefSeq" id="WP_137250664.1">
    <property type="nucleotide sequence ID" value="NZ_SZQA01000038.1"/>
</dbReference>
<keyword evidence="2" id="KW-0560">Oxidoreductase</keyword>
<dbReference type="FunFam" id="3.40.50.720:FF:000084">
    <property type="entry name" value="Short-chain dehydrogenase reductase"/>
    <property type="match status" value="1"/>
</dbReference>
<dbReference type="Proteomes" id="UP000308705">
    <property type="component" value="Unassembled WGS sequence"/>
</dbReference>
<dbReference type="Pfam" id="PF13561">
    <property type="entry name" value="adh_short_C2"/>
    <property type="match status" value="1"/>
</dbReference>
<dbReference type="GO" id="GO:0016491">
    <property type="term" value="F:oxidoreductase activity"/>
    <property type="evidence" value="ECO:0007669"/>
    <property type="project" value="UniProtKB-KW"/>
</dbReference>
<dbReference type="OrthoDB" id="9804774at2"/>
<dbReference type="PANTHER" id="PTHR42879">
    <property type="entry name" value="3-OXOACYL-(ACYL-CARRIER-PROTEIN) REDUCTASE"/>
    <property type="match status" value="1"/>
</dbReference>
<dbReference type="AlphaFoldDB" id="A0A4U3M8U1"/>
<organism evidence="4 5">
    <name type="scientific">Herbidospora galbida</name>
    <dbReference type="NCBI Taxonomy" id="2575442"/>
    <lineage>
        <taxon>Bacteria</taxon>
        <taxon>Bacillati</taxon>
        <taxon>Actinomycetota</taxon>
        <taxon>Actinomycetes</taxon>
        <taxon>Streptosporangiales</taxon>
        <taxon>Streptosporangiaceae</taxon>
        <taxon>Herbidospora</taxon>
    </lineage>
</organism>
<dbReference type="InterPro" id="IPR036291">
    <property type="entry name" value="NAD(P)-bd_dom_sf"/>
</dbReference>
<comment type="caution">
    <text evidence="4">The sequence shown here is derived from an EMBL/GenBank/DDBJ whole genome shotgun (WGS) entry which is preliminary data.</text>
</comment>
<dbReference type="SUPFAM" id="SSF51735">
    <property type="entry name" value="NAD(P)-binding Rossmann-fold domains"/>
    <property type="match status" value="1"/>
</dbReference>
<reference evidence="4 5" key="1">
    <citation type="submission" date="2019-04" db="EMBL/GenBank/DDBJ databases">
        <title>Herbidospora sp. NEAU-GS14.nov., a novel actinomycete isolated from soil.</title>
        <authorList>
            <person name="Han L."/>
        </authorList>
    </citation>
    <scope>NUCLEOTIDE SEQUENCE [LARGE SCALE GENOMIC DNA]</scope>
    <source>
        <strain evidence="4 5">NEAU-GS14</strain>
    </source>
</reference>
<keyword evidence="5" id="KW-1185">Reference proteome</keyword>
<sequence>MLFAEGSVALVTGGSRGIGRAVALDLAAEGAHVIVNYARSEADAKEVVTLIEERGGTATAVRADVTDEDAVRAMFREVRAVRGRLDILVTSAGITLDRYLVAMNLEQFRTPMDVNVVGTFLACREGLRLMQHQRRGAIVTLSSTSGLDGGFPGQTNYVASKGAIIAFTRALSNEAAPHGVRANVVAPGFVATDMTRRVPAEIRKQYESRIRLGRMGRPEEIASIVSFLASDKASYISGSVVVAHGGGLG</sequence>
<dbReference type="PANTHER" id="PTHR42879:SF2">
    <property type="entry name" value="3-OXOACYL-[ACYL-CARRIER-PROTEIN] REDUCTASE FABG"/>
    <property type="match status" value="1"/>
</dbReference>
<accession>A0A4U3M8U1</accession>
<comment type="similarity">
    <text evidence="1">Belongs to the short-chain dehydrogenases/reductases (SDR) family.</text>
</comment>
<dbReference type="InterPro" id="IPR057326">
    <property type="entry name" value="KR_dom"/>
</dbReference>
<dbReference type="Gene3D" id="3.40.50.720">
    <property type="entry name" value="NAD(P)-binding Rossmann-like Domain"/>
    <property type="match status" value="1"/>
</dbReference>
<dbReference type="NCBIfam" id="NF009466">
    <property type="entry name" value="PRK12826.1-2"/>
    <property type="match status" value="1"/>
</dbReference>
<evidence type="ECO:0000256" key="1">
    <source>
        <dbReference type="ARBA" id="ARBA00006484"/>
    </source>
</evidence>
<dbReference type="PRINTS" id="PR00081">
    <property type="entry name" value="GDHRDH"/>
</dbReference>
<evidence type="ECO:0000313" key="4">
    <source>
        <dbReference type="EMBL" id="TKK84017.1"/>
    </source>
</evidence>
<dbReference type="EMBL" id="SZQA01000038">
    <property type="protein sequence ID" value="TKK84017.1"/>
    <property type="molecule type" value="Genomic_DNA"/>
</dbReference>
<protein>
    <submittedName>
        <fullName evidence="4">3-oxoacyl-ACP reductase FabG</fullName>
    </submittedName>
</protein>
<evidence type="ECO:0000259" key="3">
    <source>
        <dbReference type="SMART" id="SM00822"/>
    </source>
</evidence>
<dbReference type="SMART" id="SM00822">
    <property type="entry name" value="PKS_KR"/>
    <property type="match status" value="1"/>
</dbReference>